<keyword evidence="5 8" id="KW-0472">Membrane</keyword>
<dbReference type="Gene3D" id="2.60.15.10">
    <property type="entry name" value="F0F1 ATP synthase delta/epsilon subunit, N-terminal"/>
    <property type="match status" value="1"/>
</dbReference>
<dbReference type="Pfam" id="PF02823">
    <property type="entry name" value="ATP-synt_DE_N"/>
    <property type="match status" value="1"/>
</dbReference>
<dbReference type="Proteomes" id="UP000183940">
    <property type="component" value="Unassembled WGS sequence"/>
</dbReference>
<keyword evidence="8" id="KW-0375">Hydrogen ion transport</keyword>
<comment type="similarity">
    <text evidence="2 8 9">Belongs to the ATPase epsilon chain family.</text>
</comment>
<keyword evidence="6 8" id="KW-0139">CF(1)</keyword>
<dbReference type="CDD" id="cd12152">
    <property type="entry name" value="F1-ATPase_delta"/>
    <property type="match status" value="1"/>
</dbReference>
<dbReference type="AlphaFoldDB" id="A0A1L9QVM9"/>
<dbReference type="GO" id="GO:0005524">
    <property type="term" value="F:ATP binding"/>
    <property type="evidence" value="ECO:0007669"/>
    <property type="project" value="UniProtKB-UniRule"/>
</dbReference>
<dbReference type="NCBIfam" id="TIGR01216">
    <property type="entry name" value="ATP_synt_epsi"/>
    <property type="match status" value="1"/>
</dbReference>
<keyword evidence="7 8" id="KW-0066">ATP synthesis</keyword>
<evidence type="ECO:0000256" key="8">
    <source>
        <dbReference type="HAMAP-Rule" id="MF_00530"/>
    </source>
</evidence>
<comment type="subunit">
    <text evidence="8 9">F-type ATPases have 2 components, CF(1) - the catalytic core - and CF(0) - the membrane proton channel. CF(1) has five subunits: alpha(3), beta(3), gamma(1), delta(1), epsilon(1). CF(0) has three main subunits: a, b and c.</text>
</comment>
<dbReference type="SUPFAM" id="SSF51344">
    <property type="entry name" value="Epsilon subunit of F1F0-ATP synthase N-terminal domain"/>
    <property type="match status" value="1"/>
</dbReference>
<evidence type="ECO:0000313" key="13">
    <source>
        <dbReference type="Proteomes" id="UP000183940"/>
    </source>
</evidence>
<dbReference type="GO" id="GO:0012505">
    <property type="term" value="C:endomembrane system"/>
    <property type="evidence" value="ECO:0007669"/>
    <property type="project" value="UniProtKB-SubCell"/>
</dbReference>
<name>A0A1L9QVM9_9CYAN</name>
<evidence type="ECO:0000259" key="11">
    <source>
        <dbReference type="Pfam" id="PF02823"/>
    </source>
</evidence>
<dbReference type="STRING" id="1925591.BI308_04940"/>
<dbReference type="HAMAP" id="MF_00530">
    <property type="entry name" value="ATP_synth_epsil_bac"/>
    <property type="match status" value="1"/>
</dbReference>
<evidence type="ECO:0000259" key="10">
    <source>
        <dbReference type="Pfam" id="PF00401"/>
    </source>
</evidence>
<keyword evidence="4 8" id="KW-0406">Ion transport</keyword>
<evidence type="ECO:0000256" key="4">
    <source>
        <dbReference type="ARBA" id="ARBA00023065"/>
    </source>
</evidence>
<comment type="function">
    <text evidence="8">Produces ATP from ADP in the presence of a proton gradient across the membrane.</text>
</comment>
<dbReference type="EMBL" id="MLAW01000005">
    <property type="protein sequence ID" value="OJJ26723.1"/>
    <property type="molecule type" value="Genomic_DNA"/>
</dbReference>
<comment type="subcellular location">
    <subcellularLocation>
        <location evidence="8">Cellular thylakoid membrane</location>
        <topology evidence="8">Peripheral membrane protein</topology>
    </subcellularLocation>
    <subcellularLocation>
        <location evidence="1">Endomembrane system</location>
        <topology evidence="1">Peripheral membrane protein</topology>
    </subcellularLocation>
</comment>
<dbReference type="InterPro" id="IPR020547">
    <property type="entry name" value="ATP_synth_F1_esu_C"/>
</dbReference>
<keyword evidence="3 8" id="KW-0813">Transport</keyword>
<dbReference type="GO" id="GO:0031676">
    <property type="term" value="C:plasma membrane-derived thylakoid membrane"/>
    <property type="evidence" value="ECO:0007669"/>
    <property type="project" value="UniProtKB-SubCell"/>
</dbReference>
<evidence type="ECO:0000256" key="6">
    <source>
        <dbReference type="ARBA" id="ARBA00023196"/>
    </source>
</evidence>
<dbReference type="Pfam" id="PF00401">
    <property type="entry name" value="ATP-synt_DE"/>
    <property type="match status" value="1"/>
</dbReference>
<dbReference type="PANTHER" id="PTHR13822">
    <property type="entry name" value="ATP SYNTHASE DELTA/EPSILON CHAIN"/>
    <property type="match status" value="1"/>
</dbReference>
<dbReference type="InterPro" id="IPR036771">
    <property type="entry name" value="ATPsynth_dsu/esu_N"/>
</dbReference>
<evidence type="ECO:0000313" key="12">
    <source>
        <dbReference type="EMBL" id="OJJ26723.1"/>
    </source>
</evidence>
<evidence type="ECO:0000256" key="5">
    <source>
        <dbReference type="ARBA" id="ARBA00023136"/>
    </source>
</evidence>
<dbReference type="GO" id="GO:0045259">
    <property type="term" value="C:proton-transporting ATP synthase complex"/>
    <property type="evidence" value="ECO:0007669"/>
    <property type="project" value="UniProtKB-KW"/>
</dbReference>
<organism evidence="12 13">
    <name type="scientific">Roseofilum reptotaenium AO1-A</name>
    <dbReference type="NCBI Taxonomy" id="1925591"/>
    <lineage>
        <taxon>Bacteria</taxon>
        <taxon>Bacillati</taxon>
        <taxon>Cyanobacteriota</taxon>
        <taxon>Cyanophyceae</taxon>
        <taxon>Desertifilales</taxon>
        <taxon>Desertifilaceae</taxon>
        <taxon>Roseofilum</taxon>
    </lineage>
</organism>
<dbReference type="InterPro" id="IPR001469">
    <property type="entry name" value="ATP_synth_F1_dsu/esu"/>
</dbReference>
<dbReference type="GO" id="GO:0046933">
    <property type="term" value="F:proton-transporting ATP synthase activity, rotational mechanism"/>
    <property type="evidence" value="ECO:0007669"/>
    <property type="project" value="UniProtKB-UniRule"/>
</dbReference>
<sequence>MTLKVRVIASNKTVWDDVADEVILPSTTGQLGILSGHAPLLSALDIGVMQVRPQSKKEWLPIALMGGFAEVDDDEVTILVNGGEVGGNINLEEAESAYQKAQERLSKVNVDDRQEQFQATQALKRARAKFQAAGGMVKL</sequence>
<evidence type="ECO:0000256" key="9">
    <source>
        <dbReference type="RuleBase" id="RU003656"/>
    </source>
</evidence>
<reference evidence="12" key="1">
    <citation type="submission" date="2016-10" db="EMBL/GenBank/DDBJ databases">
        <title>CRISPR-Cas defence system in Roseofilum reptotaenium: evidence of a bacteriophage-cyanobacterium arms race in the coral black band disease.</title>
        <authorList>
            <person name="Buerger P."/>
            <person name="Wood-Charlson E.M."/>
            <person name="Weynberg K.D."/>
            <person name="Willis B."/>
            <person name="Van Oppen M.J."/>
        </authorList>
    </citation>
    <scope>NUCLEOTIDE SEQUENCE [LARGE SCALE GENOMIC DNA]</scope>
    <source>
        <strain evidence="12">AO1-A</strain>
    </source>
</reference>
<gene>
    <name evidence="8" type="primary">atpC</name>
    <name evidence="12" type="ORF">BI308_04940</name>
</gene>
<evidence type="ECO:0000256" key="3">
    <source>
        <dbReference type="ARBA" id="ARBA00022448"/>
    </source>
</evidence>
<keyword evidence="8" id="KW-0793">Thylakoid</keyword>
<protein>
    <recommendedName>
        <fullName evidence="8">ATP synthase epsilon chain</fullName>
    </recommendedName>
    <alternativeName>
        <fullName evidence="8">ATP synthase F1 sector epsilon subunit</fullName>
    </alternativeName>
    <alternativeName>
        <fullName evidence="8">F-ATPase epsilon subunit</fullName>
    </alternativeName>
</protein>
<dbReference type="InterPro" id="IPR020546">
    <property type="entry name" value="ATP_synth_F1_dsu/esu_N"/>
</dbReference>
<evidence type="ECO:0000256" key="7">
    <source>
        <dbReference type="ARBA" id="ARBA00023310"/>
    </source>
</evidence>
<feature type="domain" description="ATP synthase epsilon subunit C-terminal" evidence="10">
    <location>
        <begin position="88"/>
        <end position="134"/>
    </location>
</feature>
<comment type="caution">
    <text evidence="12">The sequence shown here is derived from an EMBL/GenBank/DDBJ whole genome shotgun (WGS) entry which is preliminary data.</text>
</comment>
<evidence type="ECO:0000256" key="2">
    <source>
        <dbReference type="ARBA" id="ARBA00005712"/>
    </source>
</evidence>
<accession>A0A1L9QVM9</accession>
<feature type="domain" description="ATP synthase F1 complex delta/epsilon subunit N-terminal" evidence="11">
    <location>
        <begin position="3"/>
        <end position="81"/>
    </location>
</feature>
<dbReference type="Gene3D" id="1.10.287.540">
    <property type="entry name" value="Helix hairpin bin"/>
    <property type="match status" value="1"/>
</dbReference>
<proteinExistence type="inferred from homology"/>
<evidence type="ECO:0000256" key="1">
    <source>
        <dbReference type="ARBA" id="ARBA00004184"/>
    </source>
</evidence>
<keyword evidence="13" id="KW-1185">Reference proteome</keyword>
<dbReference type="PANTHER" id="PTHR13822:SF10">
    <property type="entry name" value="ATP SYNTHASE EPSILON CHAIN, CHLOROPLASTIC"/>
    <property type="match status" value="1"/>
</dbReference>